<dbReference type="EMBL" id="JADFTS010000006">
    <property type="protein sequence ID" value="KAF9601990.1"/>
    <property type="molecule type" value="Genomic_DNA"/>
</dbReference>
<comment type="caution">
    <text evidence="12">The sequence shown here is derived from an EMBL/GenBank/DDBJ whole genome shotgun (WGS) entry which is preliminary data.</text>
</comment>
<sequence>MTTLRFRATSQICGLIMLCYQSMAAVERLFKELGSNVILPDAITYNSLLYAFAREGNVGKQGQHDLAFHLYKDMKSGGRNPDAITYNVLIDSLGKAGKITEVTDVMSGMLDAGIKPTLRTFSALIYGYAKAGMWVEVEETFNYMVRFVGVSCWNEQENRLIALELRSFELGGEVPPSLQFCQSLQTLDLSDNALSGSIPSQLCDWLPFLVKIDLSKNQFTGSIPAELVNCKFLNSLSLGGNRLSGSIPYQLARLNRLKTLSVPNNDLSGQIPSFLSNFDSAGFEGNKRLCGRPLKSKCGGG</sequence>
<keyword evidence="4" id="KW-0812">Transmembrane</keyword>
<dbReference type="Gene3D" id="1.25.40.10">
    <property type="entry name" value="Tetratricopeptide repeat domain"/>
    <property type="match status" value="2"/>
</dbReference>
<gene>
    <name evidence="12" type="ORF">IFM89_024536</name>
</gene>
<evidence type="ECO:0000313" key="12">
    <source>
        <dbReference type="EMBL" id="KAF9601990.1"/>
    </source>
</evidence>
<evidence type="ECO:0000256" key="8">
    <source>
        <dbReference type="ARBA" id="ARBA00023136"/>
    </source>
</evidence>
<comment type="subcellular location">
    <subcellularLocation>
        <location evidence="1">Membrane</location>
        <topology evidence="1">Single-pass type I membrane protein</topology>
    </subcellularLocation>
</comment>
<dbReference type="SUPFAM" id="SSF52058">
    <property type="entry name" value="L domain-like"/>
    <property type="match status" value="1"/>
</dbReference>
<evidence type="ECO:0000256" key="11">
    <source>
        <dbReference type="SAM" id="SignalP"/>
    </source>
</evidence>
<dbReference type="InterPro" id="IPR046956">
    <property type="entry name" value="RLP23-like"/>
</dbReference>
<comment type="similarity">
    <text evidence="2">Belongs to the RLP family.</text>
</comment>
<evidence type="ECO:0000256" key="4">
    <source>
        <dbReference type="ARBA" id="ARBA00022692"/>
    </source>
</evidence>
<evidence type="ECO:0000256" key="9">
    <source>
        <dbReference type="ARBA" id="ARBA00023180"/>
    </source>
</evidence>
<dbReference type="InterPro" id="IPR001611">
    <property type="entry name" value="Leu-rich_rpt"/>
</dbReference>
<feature type="signal peptide" evidence="11">
    <location>
        <begin position="1"/>
        <end position="24"/>
    </location>
</feature>
<feature type="repeat" description="PPR" evidence="10">
    <location>
        <begin position="117"/>
        <end position="147"/>
    </location>
</feature>
<dbReference type="Pfam" id="PF01535">
    <property type="entry name" value="PPR"/>
    <property type="match status" value="1"/>
</dbReference>
<dbReference type="Pfam" id="PF00560">
    <property type="entry name" value="LRR_1"/>
    <property type="match status" value="4"/>
</dbReference>
<name>A0A835LNX6_9MAGN</name>
<dbReference type="InterPro" id="IPR032675">
    <property type="entry name" value="LRR_dom_sf"/>
</dbReference>
<dbReference type="InterPro" id="IPR002885">
    <property type="entry name" value="PPR_rpt"/>
</dbReference>
<keyword evidence="8" id="KW-0472">Membrane</keyword>
<dbReference type="NCBIfam" id="TIGR00756">
    <property type="entry name" value="PPR"/>
    <property type="match status" value="2"/>
</dbReference>
<dbReference type="PANTHER" id="PTHR48063">
    <property type="entry name" value="LRR RECEPTOR-LIKE KINASE"/>
    <property type="match status" value="1"/>
</dbReference>
<reference evidence="12 13" key="1">
    <citation type="submission" date="2020-10" db="EMBL/GenBank/DDBJ databases">
        <title>The Coptis chinensis genome and diversification of protoberbering-type alkaloids.</title>
        <authorList>
            <person name="Wang B."/>
            <person name="Shu S."/>
            <person name="Song C."/>
            <person name="Liu Y."/>
        </authorList>
    </citation>
    <scope>NUCLEOTIDE SEQUENCE [LARGE SCALE GENOMIC DNA]</scope>
    <source>
        <strain evidence="12">HL-2020</strain>
        <tissue evidence="12">Leaf</tissue>
    </source>
</reference>
<dbReference type="Proteomes" id="UP000631114">
    <property type="component" value="Unassembled WGS sequence"/>
</dbReference>
<keyword evidence="5 11" id="KW-0732">Signal</keyword>
<protein>
    <recommendedName>
        <fullName evidence="14">Pentatricopeptide repeat-containing protein</fullName>
    </recommendedName>
</protein>
<keyword evidence="6" id="KW-0677">Repeat</keyword>
<evidence type="ECO:0000256" key="5">
    <source>
        <dbReference type="ARBA" id="ARBA00022729"/>
    </source>
</evidence>
<dbReference type="AlphaFoldDB" id="A0A835LNX6"/>
<feature type="repeat" description="PPR" evidence="10">
    <location>
        <begin position="41"/>
        <end position="81"/>
    </location>
</feature>
<dbReference type="FunFam" id="3.80.10.10:FF:000111">
    <property type="entry name" value="LRR receptor-like serine/threonine-protein kinase ERECTA"/>
    <property type="match status" value="1"/>
</dbReference>
<dbReference type="Pfam" id="PF13041">
    <property type="entry name" value="PPR_2"/>
    <property type="match status" value="1"/>
</dbReference>
<proteinExistence type="inferred from homology"/>
<dbReference type="GO" id="GO:0016020">
    <property type="term" value="C:membrane"/>
    <property type="evidence" value="ECO:0007669"/>
    <property type="project" value="UniProtKB-SubCell"/>
</dbReference>
<keyword evidence="9" id="KW-0325">Glycoprotein</keyword>
<keyword evidence="7" id="KW-1133">Transmembrane helix</keyword>
<dbReference type="InterPro" id="IPR011990">
    <property type="entry name" value="TPR-like_helical_dom_sf"/>
</dbReference>
<evidence type="ECO:0000256" key="6">
    <source>
        <dbReference type="ARBA" id="ARBA00022737"/>
    </source>
</evidence>
<evidence type="ECO:0000256" key="3">
    <source>
        <dbReference type="ARBA" id="ARBA00022614"/>
    </source>
</evidence>
<dbReference type="PROSITE" id="PS51375">
    <property type="entry name" value="PPR"/>
    <property type="match status" value="3"/>
</dbReference>
<organism evidence="12 13">
    <name type="scientific">Coptis chinensis</name>
    <dbReference type="NCBI Taxonomy" id="261450"/>
    <lineage>
        <taxon>Eukaryota</taxon>
        <taxon>Viridiplantae</taxon>
        <taxon>Streptophyta</taxon>
        <taxon>Embryophyta</taxon>
        <taxon>Tracheophyta</taxon>
        <taxon>Spermatophyta</taxon>
        <taxon>Magnoliopsida</taxon>
        <taxon>Ranunculales</taxon>
        <taxon>Ranunculaceae</taxon>
        <taxon>Coptidoideae</taxon>
        <taxon>Coptis</taxon>
    </lineage>
</organism>
<dbReference type="PANTHER" id="PTHR48063:SF93">
    <property type="entry name" value="LEUCINE-RICH REPEAT-CONTAINING N-TERMINAL PLANT-TYPE DOMAIN-CONTAINING PROTEIN"/>
    <property type="match status" value="1"/>
</dbReference>
<keyword evidence="3" id="KW-0433">Leucine-rich repeat</keyword>
<evidence type="ECO:0000256" key="10">
    <source>
        <dbReference type="PROSITE-ProRule" id="PRU00708"/>
    </source>
</evidence>
<keyword evidence="13" id="KW-1185">Reference proteome</keyword>
<dbReference type="Gene3D" id="3.80.10.10">
    <property type="entry name" value="Ribonuclease Inhibitor"/>
    <property type="match status" value="1"/>
</dbReference>
<evidence type="ECO:0000256" key="2">
    <source>
        <dbReference type="ARBA" id="ARBA00009592"/>
    </source>
</evidence>
<feature type="repeat" description="PPR" evidence="10">
    <location>
        <begin position="82"/>
        <end position="116"/>
    </location>
</feature>
<evidence type="ECO:0008006" key="14">
    <source>
        <dbReference type="Google" id="ProtNLM"/>
    </source>
</evidence>
<dbReference type="OrthoDB" id="185373at2759"/>
<accession>A0A835LNX6</accession>
<evidence type="ECO:0000256" key="1">
    <source>
        <dbReference type="ARBA" id="ARBA00004479"/>
    </source>
</evidence>
<evidence type="ECO:0000256" key="7">
    <source>
        <dbReference type="ARBA" id="ARBA00022989"/>
    </source>
</evidence>
<feature type="chain" id="PRO_5032556860" description="Pentatricopeptide repeat-containing protein" evidence="11">
    <location>
        <begin position="25"/>
        <end position="301"/>
    </location>
</feature>
<evidence type="ECO:0000313" key="13">
    <source>
        <dbReference type="Proteomes" id="UP000631114"/>
    </source>
</evidence>